<evidence type="ECO:0000256" key="9">
    <source>
        <dbReference type="ARBA" id="ARBA00023136"/>
    </source>
</evidence>
<keyword evidence="14" id="KW-1185">Reference proteome</keyword>
<dbReference type="InterPro" id="IPR002299">
    <property type="entry name" value="Porin_Neis"/>
</dbReference>
<protein>
    <submittedName>
        <fullName evidence="13">Porin</fullName>
    </submittedName>
</protein>
<dbReference type="PANTHER" id="PTHR34501">
    <property type="entry name" value="PROTEIN YDDL-RELATED"/>
    <property type="match status" value="1"/>
</dbReference>
<evidence type="ECO:0000256" key="3">
    <source>
        <dbReference type="ARBA" id="ARBA00022448"/>
    </source>
</evidence>
<evidence type="ECO:0000259" key="12">
    <source>
        <dbReference type="Pfam" id="PF13609"/>
    </source>
</evidence>
<dbReference type="Proteomes" id="UP001221208">
    <property type="component" value="Unassembled WGS sequence"/>
</dbReference>
<keyword evidence="6 11" id="KW-0732">Signal</keyword>
<organism evidence="13 14">
    <name type="scientific">Janthinobacterium fluminis</name>
    <dbReference type="NCBI Taxonomy" id="2987524"/>
    <lineage>
        <taxon>Bacteria</taxon>
        <taxon>Pseudomonadati</taxon>
        <taxon>Pseudomonadota</taxon>
        <taxon>Betaproteobacteria</taxon>
        <taxon>Burkholderiales</taxon>
        <taxon>Oxalobacteraceae</taxon>
        <taxon>Janthinobacterium</taxon>
    </lineage>
</organism>
<reference evidence="13 14" key="1">
    <citation type="submission" date="2022-10" db="EMBL/GenBank/DDBJ databases">
        <title>Janthinobacterium sp. hw3 Genome sequencing.</title>
        <authorList>
            <person name="Park S."/>
        </authorList>
    </citation>
    <scope>NUCLEOTIDE SEQUENCE [LARGE SCALE GENOMIC DNA]</scope>
    <source>
        <strain evidence="14">hw3</strain>
    </source>
</reference>
<dbReference type="InterPro" id="IPR050298">
    <property type="entry name" value="Gram-neg_bact_OMP"/>
</dbReference>
<feature type="signal peptide" evidence="11">
    <location>
        <begin position="1"/>
        <end position="20"/>
    </location>
</feature>
<dbReference type="Pfam" id="PF13609">
    <property type="entry name" value="Porin_4"/>
    <property type="match status" value="1"/>
</dbReference>
<accession>A0ABT5JX75</accession>
<evidence type="ECO:0000256" key="1">
    <source>
        <dbReference type="ARBA" id="ARBA00004571"/>
    </source>
</evidence>
<name>A0ABT5JX75_9BURK</name>
<keyword evidence="5" id="KW-0812">Transmembrane</keyword>
<keyword evidence="9" id="KW-0472">Membrane</keyword>
<evidence type="ECO:0000256" key="4">
    <source>
        <dbReference type="ARBA" id="ARBA00022452"/>
    </source>
</evidence>
<evidence type="ECO:0000313" key="13">
    <source>
        <dbReference type="EMBL" id="MDC8757322.1"/>
    </source>
</evidence>
<keyword evidence="7" id="KW-0406">Ion transport</keyword>
<keyword evidence="10" id="KW-0998">Cell outer membrane</keyword>
<dbReference type="EMBL" id="JAQQXR010000002">
    <property type="protein sequence ID" value="MDC8757322.1"/>
    <property type="molecule type" value="Genomic_DNA"/>
</dbReference>
<comment type="subunit">
    <text evidence="2">Homotrimer.</text>
</comment>
<evidence type="ECO:0000256" key="8">
    <source>
        <dbReference type="ARBA" id="ARBA00023114"/>
    </source>
</evidence>
<evidence type="ECO:0000256" key="11">
    <source>
        <dbReference type="SAM" id="SignalP"/>
    </source>
</evidence>
<dbReference type="PRINTS" id="PR00184">
    <property type="entry name" value="NEISSPPORIN"/>
</dbReference>
<keyword evidence="8" id="KW-0626">Porin</keyword>
<dbReference type="InterPro" id="IPR023614">
    <property type="entry name" value="Porin_dom_sf"/>
</dbReference>
<proteinExistence type="predicted"/>
<dbReference type="SUPFAM" id="SSF56935">
    <property type="entry name" value="Porins"/>
    <property type="match status" value="1"/>
</dbReference>
<gene>
    <name evidence="13" type="ORF">OIK44_06960</name>
</gene>
<evidence type="ECO:0000256" key="10">
    <source>
        <dbReference type="ARBA" id="ARBA00023237"/>
    </source>
</evidence>
<dbReference type="InterPro" id="IPR001702">
    <property type="entry name" value="Porin_Gram-ve"/>
</dbReference>
<comment type="subcellular location">
    <subcellularLocation>
        <location evidence="1">Cell outer membrane</location>
        <topology evidence="1">Multi-pass membrane protein</topology>
    </subcellularLocation>
</comment>
<keyword evidence="4" id="KW-1134">Transmembrane beta strand</keyword>
<dbReference type="CDD" id="cd00342">
    <property type="entry name" value="gram_neg_porins"/>
    <property type="match status" value="1"/>
</dbReference>
<evidence type="ECO:0000256" key="5">
    <source>
        <dbReference type="ARBA" id="ARBA00022692"/>
    </source>
</evidence>
<feature type="chain" id="PRO_5046664707" evidence="11">
    <location>
        <begin position="21"/>
        <end position="351"/>
    </location>
</feature>
<evidence type="ECO:0000256" key="7">
    <source>
        <dbReference type="ARBA" id="ARBA00023065"/>
    </source>
</evidence>
<evidence type="ECO:0000256" key="6">
    <source>
        <dbReference type="ARBA" id="ARBA00022729"/>
    </source>
</evidence>
<sequence>MKTSLLAAAILSTFAGAAAAQSSVGIYGAFDLGLASISGGKASTHTPSAALPAFKPNEVKLRDGILQGSRLGFRGTENLGDGLAAVFVLEAGILTDTGASDQGGLLFGRQAYVGLKSDAAGSVTLGRQYAPHYLAFKAIDPMDDGFAGAASNLIPTNGKRINNALKYATPSVSGFGAELLYGLGEVAGNSSAARSIGAALGYQNGPLLVKLAYHSANNGDASDKAKSALIGATYDFGAVKAHAAYGSNKGTGTADNRDLLLGLTVPMGAHTLLASYIRKDDKSSANRDASQFALAYTYALSKRTALYTSLARVGNDNGATFRTASAGAPAGGQIGAAGGTRELNVGMRHLF</sequence>
<evidence type="ECO:0000256" key="2">
    <source>
        <dbReference type="ARBA" id="ARBA00011233"/>
    </source>
</evidence>
<feature type="domain" description="Porin" evidence="12">
    <location>
        <begin position="7"/>
        <end position="317"/>
    </location>
</feature>
<dbReference type="Gene3D" id="2.40.160.10">
    <property type="entry name" value="Porin"/>
    <property type="match status" value="1"/>
</dbReference>
<evidence type="ECO:0000313" key="14">
    <source>
        <dbReference type="Proteomes" id="UP001221208"/>
    </source>
</evidence>
<keyword evidence="3" id="KW-0813">Transport</keyword>
<dbReference type="PANTHER" id="PTHR34501:SF9">
    <property type="entry name" value="MAJOR OUTER MEMBRANE PROTEIN P.IA"/>
    <property type="match status" value="1"/>
</dbReference>
<dbReference type="PRINTS" id="PR00182">
    <property type="entry name" value="ECOLNEIPORIN"/>
</dbReference>
<dbReference type="InterPro" id="IPR033900">
    <property type="entry name" value="Gram_neg_porin_domain"/>
</dbReference>
<dbReference type="RefSeq" id="WP_273670001.1">
    <property type="nucleotide sequence ID" value="NZ_JAQQXR010000002.1"/>
</dbReference>
<comment type="caution">
    <text evidence="13">The sequence shown here is derived from an EMBL/GenBank/DDBJ whole genome shotgun (WGS) entry which is preliminary data.</text>
</comment>